<dbReference type="EMBL" id="MU003731">
    <property type="protein sequence ID" value="KAF2801401.1"/>
    <property type="molecule type" value="Genomic_DNA"/>
</dbReference>
<proteinExistence type="predicted"/>
<keyword evidence="4" id="KW-1185">Reference proteome</keyword>
<feature type="transmembrane region" description="Helical" evidence="2">
    <location>
        <begin position="12"/>
        <end position="29"/>
    </location>
</feature>
<evidence type="ECO:0000256" key="1">
    <source>
        <dbReference type="SAM" id="MobiDB-lite"/>
    </source>
</evidence>
<name>A0A6A6XXX5_9PEZI</name>
<evidence type="ECO:0000313" key="4">
    <source>
        <dbReference type="Proteomes" id="UP000504636"/>
    </source>
</evidence>
<dbReference type="GeneID" id="54463490"/>
<feature type="compositionally biased region" description="Pro residues" evidence="1">
    <location>
        <begin position="173"/>
        <end position="192"/>
    </location>
</feature>
<keyword evidence="2" id="KW-0472">Membrane</keyword>
<feature type="region of interest" description="Disordered" evidence="1">
    <location>
        <begin position="163"/>
        <end position="192"/>
    </location>
</feature>
<evidence type="ECO:0000313" key="5">
    <source>
        <dbReference type="RefSeq" id="XP_033568365.1"/>
    </source>
</evidence>
<protein>
    <submittedName>
        <fullName evidence="3 5">Uncharacterized protein</fullName>
    </submittedName>
</protein>
<keyword evidence="2" id="KW-0812">Transmembrane</keyword>
<sequence>MGVSDRLHDATYRLWIYLLPIPALVFYAICLTACVSNSPGICASTVDKSAKLFCQPSSGKAIDALLASISDSSAENGTSATSSAELIYFALKIYNIGQPGHRRNGVPYADGGRVNHSNTAGKALSILQWLVFVFSALFDAGISSVFKKQGGVIESAGPNQYKMATSNKAPASYTPPPPPLPSPNMPLPPARN</sequence>
<reference evidence="5" key="2">
    <citation type="submission" date="2020-04" db="EMBL/GenBank/DDBJ databases">
        <authorList>
            <consortium name="NCBI Genome Project"/>
        </authorList>
    </citation>
    <scope>NUCLEOTIDE SEQUENCE</scope>
    <source>
        <strain evidence="5">CBS 304.34</strain>
    </source>
</reference>
<gene>
    <name evidence="3 5" type="ORF">BDZ99DRAFT_483789</name>
</gene>
<dbReference type="OrthoDB" id="3524679at2759"/>
<evidence type="ECO:0000313" key="3">
    <source>
        <dbReference type="EMBL" id="KAF2801401.1"/>
    </source>
</evidence>
<dbReference type="RefSeq" id="XP_033568365.1">
    <property type="nucleotide sequence ID" value="XM_033722597.1"/>
</dbReference>
<organism evidence="3">
    <name type="scientific">Mytilinidion resinicola</name>
    <dbReference type="NCBI Taxonomy" id="574789"/>
    <lineage>
        <taxon>Eukaryota</taxon>
        <taxon>Fungi</taxon>
        <taxon>Dikarya</taxon>
        <taxon>Ascomycota</taxon>
        <taxon>Pezizomycotina</taxon>
        <taxon>Dothideomycetes</taxon>
        <taxon>Pleosporomycetidae</taxon>
        <taxon>Mytilinidiales</taxon>
        <taxon>Mytilinidiaceae</taxon>
        <taxon>Mytilinidion</taxon>
    </lineage>
</organism>
<dbReference type="AlphaFoldDB" id="A0A6A6XXX5"/>
<reference evidence="5" key="3">
    <citation type="submission" date="2025-04" db="UniProtKB">
        <authorList>
            <consortium name="RefSeq"/>
        </authorList>
    </citation>
    <scope>IDENTIFICATION</scope>
    <source>
        <strain evidence="5">CBS 304.34</strain>
    </source>
</reference>
<dbReference type="Proteomes" id="UP000504636">
    <property type="component" value="Unplaced"/>
</dbReference>
<keyword evidence="2" id="KW-1133">Transmembrane helix</keyword>
<accession>A0A6A6XXX5</accession>
<reference evidence="3 5" key="1">
    <citation type="journal article" date="2020" name="Stud. Mycol.">
        <title>101 Dothideomycetes genomes: a test case for predicting lifestyles and emergence of pathogens.</title>
        <authorList>
            <person name="Haridas S."/>
            <person name="Albert R."/>
            <person name="Binder M."/>
            <person name="Bloem J."/>
            <person name="Labutti K."/>
            <person name="Salamov A."/>
            <person name="Andreopoulos B."/>
            <person name="Baker S."/>
            <person name="Barry K."/>
            <person name="Bills G."/>
            <person name="Bluhm B."/>
            <person name="Cannon C."/>
            <person name="Castanera R."/>
            <person name="Culley D."/>
            <person name="Daum C."/>
            <person name="Ezra D."/>
            <person name="Gonzalez J."/>
            <person name="Henrissat B."/>
            <person name="Kuo A."/>
            <person name="Liang C."/>
            <person name="Lipzen A."/>
            <person name="Lutzoni F."/>
            <person name="Magnuson J."/>
            <person name="Mondo S."/>
            <person name="Nolan M."/>
            <person name="Ohm R."/>
            <person name="Pangilinan J."/>
            <person name="Park H.-J."/>
            <person name="Ramirez L."/>
            <person name="Alfaro M."/>
            <person name="Sun H."/>
            <person name="Tritt A."/>
            <person name="Yoshinaga Y."/>
            <person name="Zwiers L.-H."/>
            <person name="Turgeon B."/>
            <person name="Goodwin S."/>
            <person name="Spatafora J."/>
            <person name="Crous P."/>
            <person name="Grigoriev I."/>
        </authorList>
    </citation>
    <scope>NUCLEOTIDE SEQUENCE</scope>
    <source>
        <strain evidence="3 5">CBS 304.34</strain>
    </source>
</reference>
<evidence type="ECO:0000256" key="2">
    <source>
        <dbReference type="SAM" id="Phobius"/>
    </source>
</evidence>